<evidence type="ECO:0000256" key="2">
    <source>
        <dbReference type="PROSITE-ProRule" id="PRU00317"/>
    </source>
</evidence>
<evidence type="ECO:0000313" key="4">
    <source>
        <dbReference type="EMBL" id="RSH87912.1"/>
    </source>
</evidence>
<keyword evidence="1" id="KW-0677">Repeat</keyword>
<feature type="repeat" description="Pumilio" evidence="2">
    <location>
        <begin position="456"/>
        <end position="496"/>
    </location>
</feature>
<dbReference type="InterPro" id="IPR011989">
    <property type="entry name" value="ARM-like"/>
</dbReference>
<dbReference type="SUPFAM" id="SSF48371">
    <property type="entry name" value="ARM repeat"/>
    <property type="match status" value="1"/>
</dbReference>
<dbReference type="GeneID" id="39584973"/>
<dbReference type="SMART" id="SM00025">
    <property type="entry name" value="Pumilio"/>
    <property type="match status" value="4"/>
</dbReference>
<dbReference type="GO" id="GO:0003723">
    <property type="term" value="F:RNA binding"/>
    <property type="evidence" value="ECO:0007669"/>
    <property type="project" value="InterPro"/>
</dbReference>
<sequence length="609" mass="67609">MEGKITPVASVVWPINPPSLRRMATDSKYPRTPSTDSEFSVISAPTPDHINTATATTSLQKQRWKTGISPTWGKPWSASPERVSPTTESPAAQQQEDLHQRDALRTTVLPQTQDTTATALATPFLPGISGGIWSPPSWATPPPAPEKKEEDKDAQIRFLQERIQHLAMEKDHALHDNVRLSNEVERLSALVSEVVLSPPHCSTPLPSPHLRNNFGTLPFSHSVPLLNNGPFHPVGANVPDPRRNLEPLQLQSTTDESGVYRPSQITIDLILSGQLDYMRMDPRSEYDLIRPLVWTIAHQEPRSNSQAATLKVAANALGGRLGQPPSMPITQYLLTVILEWAKPLCYTSNGNYLCQQLLEKGSTEDKINFIKVIYSDLVSIANNKFGAHVLVKAVSVKELEYGVFESMQTGARKIWRPCRDANNKDIFQKIMTDMTGRWSDLAVANEQVFEGCANEELMILEDISPVANNQFGHFVINKLLNFHEPLVKGVSHAILTAYPPLATNHHGVQFVEFVLSSSRLLQRTNIVKYLESLCSQQNGRTAAIVTVANSSVGRGHLQSVLRQVPPSERVLMSRIHSTCRQYQTTLRNSQSGNELLRSLGIINTPARRS</sequence>
<proteinExistence type="predicted"/>
<keyword evidence="5" id="KW-1185">Reference proteome</keyword>
<accession>A0A427Y9Y4</accession>
<dbReference type="OrthoDB" id="668540at2759"/>
<organism evidence="4 5">
    <name type="scientific">Apiotrichum porosum</name>
    <dbReference type="NCBI Taxonomy" id="105984"/>
    <lineage>
        <taxon>Eukaryota</taxon>
        <taxon>Fungi</taxon>
        <taxon>Dikarya</taxon>
        <taxon>Basidiomycota</taxon>
        <taxon>Agaricomycotina</taxon>
        <taxon>Tremellomycetes</taxon>
        <taxon>Trichosporonales</taxon>
        <taxon>Trichosporonaceae</taxon>
        <taxon>Apiotrichum</taxon>
    </lineage>
</organism>
<dbReference type="EMBL" id="RSCE01000001">
    <property type="protein sequence ID" value="RSH87912.1"/>
    <property type="molecule type" value="Genomic_DNA"/>
</dbReference>
<dbReference type="STRING" id="105984.A0A427Y9Y4"/>
<evidence type="ECO:0000256" key="3">
    <source>
        <dbReference type="SAM" id="MobiDB-lite"/>
    </source>
</evidence>
<dbReference type="Proteomes" id="UP000279236">
    <property type="component" value="Unassembled WGS sequence"/>
</dbReference>
<reference evidence="4 5" key="1">
    <citation type="submission" date="2018-11" db="EMBL/GenBank/DDBJ databases">
        <title>Genome sequence of Apiotrichum porosum DSM 27194.</title>
        <authorList>
            <person name="Aliyu H."/>
            <person name="Gorte O."/>
            <person name="Ochsenreither K."/>
        </authorList>
    </citation>
    <scope>NUCLEOTIDE SEQUENCE [LARGE SCALE GENOMIC DNA]</scope>
    <source>
        <strain evidence="4 5">DSM 27194</strain>
    </source>
</reference>
<gene>
    <name evidence="4" type="ORF">EHS24_000430</name>
</gene>
<dbReference type="InterPro" id="IPR016024">
    <property type="entry name" value="ARM-type_fold"/>
</dbReference>
<evidence type="ECO:0008006" key="6">
    <source>
        <dbReference type="Google" id="ProtNLM"/>
    </source>
</evidence>
<dbReference type="RefSeq" id="XP_028480120.1">
    <property type="nucleotide sequence ID" value="XM_028616263.1"/>
</dbReference>
<name>A0A427Y9Y4_9TREE</name>
<protein>
    <recommendedName>
        <fullName evidence="6">PUM-HD domain-containing protein</fullName>
    </recommendedName>
</protein>
<dbReference type="AlphaFoldDB" id="A0A427Y9Y4"/>
<comment type="caution">
    <text evidence="4">The sequence shown here is derived from an EMBL/GenBank/DDBJ whole genome shotgun (WGS) entry which is preliminary data.</text>
</comment>
<feature type="region of interest" description="Disordered" evidence="3">
    <location>
        <begin position="18"/>
        <end position="98"/>
    </location>
</feature>
<dbReference type="PROSITE" id="PS50302">
    <property type="entry name" value="PUM"/>
    <property type="match status" value="1"/>
</dbReference>
<evidence type="ECO:0000313" key="5">
    <source>
        <dbReference type="Proteomes" id="UP000279236"/>
    </source>
</evidence>
<feature type="compositionally biased region" description="Polar residues" evidence="3">
    <location>
        <begin position="84"/>
        <end position="95"/>
    </location>
</feature>
<dbReference type="InterPro" id="IPR001313">
    <property type="entry name" value="Pumilio_RNA-bd_rpt"/>
</dbReference>
<feature type="compositionally biased region" description="Polar residues" evidence="3">
    <location>
        <begin position="49"/>
        <end position="61"/>
    </location>
</feature>
<evidence type="ECO:0000256" key="1">
    <source>
        <dbReference type="ARBA" id="ARBA00022737"/>
    </source>
</evidence>
<dbReference type="Gene3D" id="1.25.10.10">
    <property type="entry name" value="Leucine-rich Repeat Variant"/>
    <property type="match status" value="1"/>
</dbReference>